<accession>A0AAW2XUB2</accession>
<dbReference type="AlphaFoldDB" id="A0AAW2XUB2"/>
<reference evidence="1" key="1">
    <citation type="submission" date="2020-06" db="EMBL/GenBank/DDBJ databases">
        <authorList>
            <person name="Li T."/>
            <person name="Hu X."/>
            <person name="Zhang T."/>
            <person name="Song X."/>
            <person name="Zhang H."/>
            <person name="Dai N."/>
            <person name="Sheng W."/>
            <person name="Hou X."/>
            <person name="Wei L."/>
        </authorList>
    </citation>
    <scope>NUCLEOTIDE SEQUENCE</scope>
    <source>
        <strain evidence="1">KEN1</strain>
        <tissue evidence="1">Leaf</tissue>
    </source>
</reference>
<sequence length="145" mass="16298">MLDVLGSNGNESSSHVQQGIVLNIPASSGPPSLLPVISFFCTTHPEVPVDLYDIPSSRWGHFYDSNSGELECGMIFKTKAHLIASVQDFSVRFARREYRVVESKPKLWKVVCKYDDATGCNWMLRGIFKAKMRLFKITKYAGPHT</sequence>
<organism evidence="1">
    <name type="scientific">Sesamum latifolium</name>
    <dbReference type="NCBI Taxonomy" id="2727402"/>
    <lineage>
        <taxon>Eukaryota</taxon>
        <taxon>Viridiplantae</taxon>
        <taxon>Streptophyta</taxon>
        <taxon>Embryophyta</taxon>
        <taxon>Tracheophyta</taxon>
        <taxon>Spermatophyta</taxon>
        <taxon>Magnoliopsida</taxon>
        <taxon>eudicotyledons</taxon>
        <taxon>Gunneridae</taxon>
        <taxon>Pentapetalae</taxon>
        <taxon>asterids</taxon>
        <taxon>lamiids</taxon>
        <taxon>Lamiales</taxon>
        <taxon>Pedaliaceae</taxon>
        <taxon>Sesamum</taxon>
    </lineage>
</organism>
<proteinExistence type="predicted"/>
<evidence type="ECO:0008006" key="2">
    <source>
        <dbReference type="Google" id="ProtNLM"/>
    </source>
</evidence>
<evidence type="ECO:0000313" key="1">
    <source>
        <dbReference type="EMBL" id="KAL0456467.1"/>
    </source>
</evidence>
<reference evidence="1" key="2">
    <citation type="journal article" date="2024" name="Plant">
        <title>Genomic evolution and insights into agronomic trait innovations of Sesamum species.</title>
        <authorList>
            <person name="Miao H."/>
            <person name="Wang L."/>
            <person name="Qu L."/>
            <person name="Liu H."/>
            <person name="Sun Y."/>
            <person name="Le M."/>
            <person name="Wang Q."/>
            <person name="Wei S."/>
            <person name="Zheng Y."/>
            <person name="Lin W."/>
            <person name="Duan Y."/>
            <person name="Cao H."/>
            <person name="Xiong S."/>
            <person name="Wang X."/>
            <person name="Wei L."/>
            <person name="Li C."/>
            <person name="Ma Q."/>
            <person name="Ju M."/>
            <person name="Zhao R."/>
            <person name="Li G."/>
            <person name="Mu C."/>
            <person name="Tian Q."/>
            <person name="Mei H."/>
            <person name="Zhang T."/>
            <person name="Gao T."/>
            <person name="Zhang H."/>
        </authorList>
    </citation>
    <scope>NUCLEOTIDE SEQUENCE</scope>
    <source>
        <strain evidence="1">KEN1</strain>
    </source>
</reference>
<name>A0AAW2XUB2_9LAMI</name>
<gene>
    <name evidence="1" type="ORF">Slati_0985900</name>
</gene>
<dbReference type="EMBL" id="JACGWN010000003">
    <property type="protein sequence ID" value="KAL0456467.1"/>
    <property type="molecule type" value="Genomic_DNA"/>
</dbReference>
<protein>
    <recommendedName>
        <fullName evidence="2">Transposase MuDR plant domain-containing protein</fullName>
    </recommendedName>
</protein>
<comment type="caution">
    <text evidence="1">The sequence shown here is derived from an EMBL/GenBank/DDBJ whole genome shotgun (WGS) entry which is preliminary data.</text>
</comment>